<feature type="compositionally biased region" description="Low complexity" evidence="6">
    <location>
        <begin position="48"/>
        <end position="60"/>
    </location>
</feature>
<gene>
    <name evidence="8" type="ORF">TRFO_06840</name>
</gene>
<evidence type="ECO:0000313" key="9">
    <source>
        <dbReference type="Proteomes" id="UP000179807"/>
    </source>
</evidence>
<keyword evidence="4" id="KW-0969">Cilium</keyword>
<dbReference type="GO" id="GO:0005929">
    <property type="term" value="C:cilium"/>
    <property type="evidence" value="ECO:0007669"/>
    <property type="project" value="UniProtKB-SubCell"/>
</dbReference>
<dbReference type="Proteomes" id="UP000179807">
    <property type="component" value="Unassembled WGS sequence"/>
</dbReference>
<accession>A0A1J4K058</accession>
<organism evidence="8 9">
    <name type="scientific">Tritrichomonas foetus</name>
    <dbReference type="NCBI Taxonomy" id="1144522"/>
    <lineage>
        <taxon>Eukaryota</taxon>
        <taxon>Metamonada</taxon>
        <taxon>Parabasalia</taxon>
        <taxon>Tritrichomonadida</taxon>
        <taxon>Tritrichomonadidae</taxon>
        <taxon>Tritrichomonas</taxon>
    </lineage>
</organism>
<proteinExistence type="predicted"/>
<dbReference type="Gene3D" id="2.60.40.10">
    <property type="entry name" value="Immunoglobulins"/>
    <property type="match status" value="1"/>
</dbReference>
<keyword evidence="9" id="KW-1185">Reference proteome</keyword>
<evidence type="ECO:0000259" key="7">
    <source>
        <dbReference type="Pfam" id="PF22544"/>
    </source>
</evidence>
<sequence>MMNENPIFILAIDVVDKAIDFSSFIDYLKSERKREVTVLNANDYADVPRSSSKPTSRSSKLGSNDSTNSIVRGIKSRIDNDISKIQDLKKKSIAQAEKPRNSTHKGKIKSSLEEPKFDGWIEMLYIILNFPYVPHQLSMMRENGIGINAFLTIIPEKEVPSVQFVHLPKVSGKNVAKKISIVGSELDFLLNPNVYPPARILSLIGTAPNDIVFKDLVINTKHNETIFSIIEEEVIKIVQAMKDFQKFLETHKAHTIPHIISNSEIKYLKNYLSFYPNNYINALYFQLREGKWKSVQNPPPKTKLSQYSNIFSNLSEQTKRKVIFFESKEPPDPVFSIPIDQSSACNYYTIYPAVYPIMHWNITEDIVHAVSEVTHFISPPNMMYAYAGQKFDFLITQINKKHQLGLPMTFFEWQYWNYAIECPDISELLADALCNSLIVQSLLDEQAGILWIVTMNPISKTIGQYTSQYSLPLCMESITEYIDTVFNSQEEVKRYRTHPSVAQIVKENGNIAALLPSIEQRIEKSNSFYQVPLNYCNTEQFTAPYYFENGLCVKIHRDIINQNPTFSYEFNYREMITVKSSEDSINFRPIEGVNFIVEFGKSFTILFNDQSLFFNGNKLIVMSTNENQKVITTNGSLVFNNRHNDSFIVYPNGSISQYLDKRWVTIDKNGKSLDGVDRPHSQYVDEQTKSTHIIRPDNVEYVIKRNGHRHMVLDLDIVVEQMDKNQSDSSFSLSTSNSPNSNTSITFEFQDFPLINFANKTFEIEIDCFKFTLLENLETIVETKDYKIVVNNKSVSFESFHNKDFNGFFTQDSCQFKCQNSYLVADITGTEKMCSLATVSEQKGKKKCNYIESTWGKLLPIKETLTEPIHSKLHKLYAPRFFAVRKNLSGIEYIRPDTLNTTDLTMKSMIISHPSGDEIDMISYHSLDQIPQVYLRFKGLNKTSRANVLKDLKIPKVTRKKETSPNSKNNVNIQSTMTEKIDNTTSLYQTFVNDSKLFNSQIKSYLEKVHEDFIQESLPCEEIEEEKIQMPPQTPNPRVLNMQYHLYQQDVNNNAILNFWECKESDYFYPLEYKAIKERALSPRISLCDPPRYFKKEVNFISPNNSEAFVTQSNRSFRLTNETHSVRAKTMSSKRDSIDFGTVKSNQQVTASLKIQNTGERPLHYSYTHILHPSLKVISIPGTIFPGLKTTIKVELSPSPPQEISTEFSIITQGFELLIPVKAHIIE</sequence>
<keyword evidence="3" id="KW-0963">Cytoplasm</keyword>
<keyword evidence="5" id="KW-0966">Cell projection</keyword>
<protein>
    <recommendedName>
        <fullName evidence="7">HYDIN/VesB/CFA65-like Ig-like domain-containing protein</fullName>
    </recommendedName>
</protein>
<evidence type="ECO:0000256" key="3">
    <source>
        <dbReference type="ARBA" id="ARBA00022490"/>
    </source>
</evidence>
<evidence type="ECO:0000313" key="8">
    <source>
        <dbReference type="EMBL" id="OHT03164.1"/>
    </source>
</evidence>
<dbReference type="InterPro" id="IPR053879">
    <property type="entry name" value="HYDIN_VesB_CFA65-like_Ig"/>
</dbReference>
<dbReference type="InterPro" id="IPR013783">
    <property type="entry name" value="Ig-like_fold"/>
</dbReference>
<reference evidence="8" key="1">
    <citation type="submission" date="2016-10" db="EMBL/GenBank/DDBJ databases">
        <authorList>
            <person name="Benchimol M."/>
            <person name="Almeida L.G."/>
            <person name="Vasconcelos A.T."/>
            <person name="Perreira-Neves A."/>
            <person name="Rosa I.A."/>
            <person name="Tasca T."/>
            <person name="Bogo M.R."/>
            <person name="de Souza W."/>
        </authorList>
    </citation>
    <scope>NUCLEOTIDE SEQUENCE [LARGE SCALE GENOMIC DNA]</scope>
    <source>
        <strain evidence="8">K</strain>
    </source>
</reference>
<dbReference type="RefSeq" id="XP_068356300.1">
    <property type="nucleotide sequence ID" value="XM_068493334.1"/>
</dbReference>
<evidence type="ECO:0000256" key="6">
    <source>
        <dbReference type="SAM" id="MobiDB-lite"/>
    </source>
</evidence>
<comment type="subcellular location">
    <subcellularLocation>
        <location evidence="1">Cell projection</location>
        <location evidence="1">Cilium</location>
    </subcellularLocation>
    <subcellularLocation>
        <location evidence="2">Cytoplasm</location>
    </subcellularLocation>
</comment>
<dbReference type="GO" id="GO:0005737">
    <property type="term" value="C:cytoplasm"/>
    <property type="evidence" value="ECO:0007669"/>
    <property type="project" value="UniProtKB-SubCell"/>
</dbReference>
<dbReference type="AlphaFoldDB" id="A0A1J4K058"/>
<dbReference type="GeneID" id="94828038"/>
<evidence type="ECO:0000256" key="4">
    <source>
        <dbReference type="ARBA" id="ARBA00023069"/>
    </source>
</evidence>
<dbReference type="VEuPathDB" id="TrichDB:TRFO_06840"/>
<comment type="caution">
    <text evidence="8">The sequence shown here is derived from an EMBL/GenBank/DDBJ whole genome shotgun (WGS) entry which is preliminary data.</text>
</comment>
<dbReference type="Pfam" id="PF22544">
    <property type="entry name" value="HYDIN_VesB_CFA65-like_Ig"/>
    <property type="match status" value="1"/>
</dbReference>
<dbReference type="OrthoDB" id="10060824at2759"/>
<dbReference type="EMBL" id="MLAK01000838">
    <property type="protein sequence ID" value="OHT03164.1"/>
    <property type="molecule type" value="Genomic_DNA"/>
</dbReference>
<evidence type="ECO:0000256" key="1">
    <source>
        <dbReference type="ARBA" id="ARBA00004138"/>
    </source>
</evidence>
<feature type="domain" description="HYDIN/VesB/CFA65-like Ig-like" evidence="7">
    <location>
        <begin position="1134"/>
        <end position="1214"/>
    </location>
</feature>
<feature type="region of interest" description="Disordered" evidence="6">
    <location>
        <begin position="46"/>
        <end position="68"/>
    </location>
</feature>
<name>A0A1J4K058_9EUKA</name>
<evidence type="ECO:0000256" key="2">
    <source>
        <dbReference type="ARBA" id="ARBA00004496"/>
    </source>
</evidence>
<evidence type="ECO:0000256" key="5">
    <source>
        <dbReference type="ARBA" id="ARBA00023273"/>
    </source>
</evidence>